<dbReference type="EMBL" id="CAXLJM020000093">
    <property type="protein sequence ID" value="CAL8132620.1"/>
    <property type="molecule type" value="Genomic_DNA"/>
</dbReference>
<name>A0ABP1RPT7_9HEXA</name>
<comment type="caution">
    <text evidence="2">The sequence shown here is derived from an EMBL/GenBank/DDBJ whole genome shotgun (WGS) entry which is preliminary data.</text>
</comment>
<gene>
    <name evidence="2" type="ORF">ODALV1_LOCUS24681</name>
</gene>
<dbReference type="Proteomes" id="UP001642540">
    <property type="component" value="Unassembled WGS sequence"/>
</dbReference>
<protein>
    <submittedName>
        <fullName evidence="2">Uncharacterized protein</fullName>
    </submittedName>
</protein>
<keyword evidence="1" id="KW-1133">Transmembrane helix</keyword>
<feature type="transmembrane region" description="Helical" evidence="1">
    <location>
        <begin position="246"/>
        <end position="269"/>
    </location>
</feature>
<sequence>MTAETEPSNYPKSVKDAVTRSDFAIISPMDFMNIIITATYTLSEPSNEPERFSILIDVLEKSSFIWGNIQSSLENAVKGKLTKVVLYEHFHNPKNVPKIISRNNISTVLEFFQVYKFGSKGQKQFTKIVALCKNDCKTYWTVALLNMQKVCVVVPEHVTFYSTIEFTTMEQHAEFKHKGFFNFFGVFVHSGLYDLSMTRYEMLQRVYTMRLLNKFGGYGLGNGSLFSYVFLKKDKQVDDEPKSAKMTAFIGTIIIATVMTTLSLVVFVYEIRK</sequence>
<keyword evidence="1" id="KW-0472">Membrane</keyword>
<evidence type="ECO:0000256" key="1">
    <source>
        <dbReference type="SAM" id="Phobius"/>
    </source>
</evidence>
<feature type="transmembrane region" description="Helical" evidence="1">
    <location>
        <begin position="215"/>
        <end position="231"/>
    </location>
</feature>
<accession>A0ABP1RPT7</accession>
<keyword evidence="1" id="KW-0812">Transmembrane</keyword>
<proteinExistence type="predicted"/>
<keyword evidence="3" id="KW-1185">Reference proteome</keyword>
<reference evidence="2 3" key="1">
    <citation type="submission" date="2024-08" db="EMBL/GenBank/DDBJ databases">
        <authorList>
            <person name="Cucini C."/>
            <person name="Frati F."/>
        </authorList>
    </citation>
    <scope>NUCLEOTIDE SEQUENCE [LARGE SCALE GENOMIC DNA]</scope>
</reference>
<evidence type="ECO:0000313" key="3">
    <source>
        <dbReference type="Proteomes" id="UP001642540"/>
    </source>
</evidence>
<organism evidence="2 3">
    <name type="scientific">Orchesella dallaii</name>
    <dbReference type="NCBI Taxonomy" id="48710"/>
    <lineage>
        <taxon>Eukaryota</taxon>
        <taxon>Metazoa</taxon>
        <taxon>Ecdysozoa</taxon>
        <taxon>Arthropoda</taxon>
        <taxon>Hexapoda</taxon>
        <taxon>Collembola</taxon>
        <taxon>Entomobryomorpha</taxon>
        <taxon>Entomobryoidea</taxon>
        <taxon>Orchesellidae</taxon>
        <taxon>Orchesellinae</taxon>
        <taxon>Orchesella</taxon>
    </lineage>
</organism>
<evidence type="ECO:0000313" key="2">
    <source>
        <dbReference type="EMBL" id="CAL8132620.1"/>
    </source>
</evidence>